<sequence length="166" mass="18444">MARILSILTKIMLLKILAFILFKGVLTSDDSVTSEVNPGSLSVSSRASGSGRATGIQLSEATEAKFRPKRCTCYSYKDKECVYYCHLDIIWINTPERTVPYGMSSYRGPQRIRRAVSGQANEREGAKTQRCICAILEADPECHDFCLSCPLQTVPIRSLHRVPGPE</sequence>
<comment type="subcellular location">
    <subcellularLocation>
        <location evidence="2">Secreted</location>
    </subcellularLocation>
</comment>
<dbReference type="GO" id="GO:0003100">
    <property type="term" value="P:regulation of systemic arterial blood pressure by endothelin"/>
    <property type="evidence" value="ECO:0007669"/>
    <property type="project" value="TreeGrafter"/>
</dbReference>
<feature type="domain" description="Endothelin-like toxin" evidence="13">
    <location>
        <begin position="130"/>
        <end position="152"/>
    </location>
</feature>
<dbReference type="InterPro" id="IPR019764">
    <property type="entry name" value="Endothelin_toxin_CS"/>
</dbReference>
<feature type="chain" id="PRO_5019798644" description="Endothelin-3" evidence="12">
    <location>
        <begin position="28"/>
        <end position="166"/>
    </location>
</feature>
<evidence type="ECO:0000256" key="5">
    <source>
        <dbReference type="ARBA" id="ARBA00022729"/>
    </source>
</evidence>
<organism evidence="14 15">
    <name type="scientific">Perca flavescens</name>
    <name type="common">American yellow perch</name>
    <name type="synonym">Morone flavescens</name>
    <dbReference type="NCBI Taxonomy" id="8167"/>
    <lineage>
        <taxon>Eukaryota</taxon>
        <taxon>Metazoa</taxon>
        <taxon>Chordata</taxon>
        <taxon>Craniata</taxon>
        <taxon>Vertebrata</taxon>
        <taxon>Euteleostomi</taxon>
        <taxon>Actinopterygii</taxon>
        <taxon>Neopterygii</taxon>
        <taxon>Teleostei</taxon>
        <taxon>Neoteleostei</taxon>
        <taxon>Acanthomorphata</taxon>
        <taxon>Eupercaria</taxon>
        <taxon>Perciformes</taxon>
        <taxon>Percoidei</taxon>
        <taxon>Percidae</taxon>
        <taxon>Percinae</taxon>
        <taxon>Perca</taxon>
    </lineage>
</organism>
<evidence type="ECO:0000256" key="11">
    <source>
        <dbReference type="SAM" id="MobiDB-lite"/>
    </source>
</evidence>
<name>A0A484D836_PERFV</name>
<evidence type="ECO:0000256" key="1">
    <source>
        <dbReference type="ARBA" id="ARBA00003023"/>
    </source>
</evidence>
<feature type="region of interest" description="Disordered" evidence="11">
    <location>
        <begin position="30"/>
        <end position="51"/>
    </location>
</feature>
<keyword evidence="7" id="KW-1015">Disulfide bond</keyword>
<evidence type="ECO:0000256" key="7">
    <source>
        <dbReference type="ARBA" id="ARBA00023157"/>
    </source>
</evidence>
<feature type="compositionally biased region" description="Low complexity" evidence="11">
    <location>
        <begin position="39"/>
        <end position="51"/>
    </location>
</feature>
<evidence type="ECO:0000256" key="2">
    <source>
        <dbReference type="ARBA" id="ARBA00004613"/>
    </source>
</evidence>
<dbReference type="PROSITE" id="PS00270">
    <property type="entry name" value="ENDOTHELIN"/>
    <property type="match status" value="1"/>
</dbReference>
<feature type="domain" description="Endothelin-like toxin" evidence="13">
    <location>
        <begin position="70"/>
        <end position="91"/>
    </location>
</feature>
<keyword evidence="4" id="KW-0964">Secreted</keyword>
<dbReference type="GO" id="GO:0014826">
    <property type="term" value="P:vein smooth muscle contraction"/>
    <property type="evidence" value="ECO:0007669"/>
    <property type="project" value="TreeGrafter"/>
</dbReference>
<dbReference type="GO" id="GO:0005615">
    <property type="term" value="C:extracellular space"/>
    <property type="evidence" value="ECO:0007669"/>
    <property type="project" value="TreeGrafter"/>
</dbReference>
<comment type="caution">
    <text evidence="14">The sequence shown here is derived from an EMBL/GenBank/DDBJ whole genome shotgun (WGS) entry which is preliminary data.</text>
</comment>
<evidence type="ECO:0000256" key="3">
    <source>
        <dbReference type="ARBA" id="ARBA00010959"/>
    </source>
</evidence>
<keyword evidence="15" id="KW-1185">Reference proteome</keyword>
<evidence type="ECO:0000256" key="12">
    <source>
        <dbReference type="SAM" id="SignalP"/>
    </source>
</evidence>
<dbReference type="Proteomes" id="UP000295070">
    <property type="component" value="Chromosome 7"/>
</dbReference>
<evidence type="ECO:0000313" key="14">
    <source>
        <dbReference type="EMBL" id="TDH10690.1"/>
    </source>
</evidence>
<keyword evidence="6" id="KW-0838">Vasoactive</keyword>
<dbReference type="PANTHER" id="PTHR13874:SF11">
    <property type="entry name" value="ENDOTHELIN-3"/>
    <property type="match status" value="1"/>
</dbReference>
<dbReference type="STRING" id="8167.A0A484D836"/>
<comment type="similarity">
    <text evidence="3">Belongs to the endothelin/sarafotoxin family.</text>
</comment>
<evidence type="ECO:0000256" key="4">
    <source>
        <dbReference type="ARBA" id="ARBA00022525"/>
    </source>
</evidence>
<dbReference type="GO" id="GO:0031708">
    <property type="term" value="F:endothelin B receptor binding"/>
    <property type="evidence" value="ECO:0007669"/>
    <property type="project" value="TreeGrafter"/>
</dbReference>
<proteinExistence type="inferred from homology"/>
<evidence type="ECO:0000313" key="15">
    <source>
        <dbReference type="Proteomes" id="UP000295070"/>
    </source>
</evidence>
<dbReference type="Pfam" id="PF00322">
    <property type="entry name" value="Endothelin"/>
    <property type="match status" value="1"/>
</dbReference>
<dbReference type="AlphaFoldDB" id="A0A484D836"/>
<comment type="function">
    <text evidence="1">Endothelins are endothelium-derived vasoconstrictor peptides.</text>
</comment>
<dbReference type="InterPro" id="IPR001928">
    <property type="entry name" value="Endothln-like_toxin"/>
</dbReference>
<keyword evidence="8" id="KW-0839">Vasoconstrictor</keyword>
<protein>
    <recommendedName>
        <fullName evidence="9">Endothelin-3</fullName>
    </recommendedName>
    <alternativeName>
        <fullName evidence="10">Preproendothelin-3</fullName>
    </alternativeName>
</protein>
<feature type="signal peptide" evidence="12">
    <location>
        <begin position="1"/>
        <end position="27"/>
    </location>
</feature>
<evidence type="ECO:0000256" key="6">
    <source>
        <dbReference type="ARBA" id="ARBA00022858"/>
    </source>
</evidence>
<dbReference type="GO" id="GO:0006874">
    <property type="term" value="P:intracellular calcium ion homeostasis"/>
    <property type="evidence" value="ECO:0007669"/>
    <property type="project" value="TreeGrafter"/>
</dbReference>
<reference evidence="14 15" key="1">
    <citation type="submission" date="2019-01" db="EMBL/GenBank/DDBJ databases">
        <title>A chromosome-scale genome assembly of the yellow perch, Perca flavescens.</title>
        <authorList>
            <person name="Feron R."/>
            <person name="Morvezen R."/>
            <person name="Bestin A."/>
            <person name="Haffray P."/>
            <person name="Klopp C."/>
            <person name="Zahm M."/>
            <person name="Cabau C."/>
            <person name="Roques C."/>
            <person name="Donnadieu C."/>
            <person name="Bouchez O."/>
            <person name="Christie M."/>
            <person name="Larson W."/>
            <person name="Guiguen Y."/>
        </authorList>
    </citation>
    <scope>NUCLEOTIDE SEQUENCE [LARGE SCALE GENOMIC DNA]</scope>
    <source>
        <strain evidence="14">YP-PL-M2</strain>
        <tissue evidence="14">Blood</tissue>
    </source>
</reference>
<dbReference type="PANTHER" id="PTHR13874">
    <property type="entry name" value="ENDOTHELIN"/>
    <property type="match status" value="1"/>
</dbReference>
<accession>A0A484D836</accession>
<evidence type="ECO:0000256" key="8">
    <source>
        <dbReference type="ARBA" id="ARBA00023322"/>
    </source>
</evidence>
<keyword evidence="5 12" id="KW-0732">Signal</keyword>
<dbReference type="EMBL" id="SCKG01000007">
    <property type="protein sequence ID" value="TDH10690.1"/>
    <property type="molecule type" value="Genomic_DNA"/>
</dbReference>
<evidence type="ECO:0000259" key="13">
    <source>
        <dbReference type="SMART" id="SM00272"/>
    </source>
</evidence>
<evidence type="ECO:0000256" key="10">
    <source>
        <dbReference type="ARBA" id="ARBA00041850"/>
    </source>
</evidence>
<dbReference type="PRINTS" id="PR00365">
    <property type="entry name" value="ENDOTHELIN"/>
</dbReference>
<gene>
    <name evidence="14" type="ORF">EPR50_G00077990</name>
</gene>
<evidence type="ECO:0000256" key="9">
    <source>
        <dbReference type="ARBA" id="ARBA00040198"/>
    </source>
</evidence>
<dbReference type="GO" id="GO:0005179">
    <property type="term" value="F:hormone activity"/>
    <property type="evidence" value="ECO:0007669"/>
    <property type="project" value="TreeGrafter"/>
</dbReference>
<dbReference type="SMART" id="SM00272">
    <property type="entry name" value="END"/>
    <property type="match status" value="2"/>
</dbReference>
<dbReference type="GO" id="GO:0019229">
    <property type="term" value="P:regulation of vasoconstriction"/>
    <property type="evidence" value="ECO:0007669"/>
    <property type="project" value="InterPro"/>
</dbReference>
<dbReference type="InterPro" id="IPR020475">
    <property type="entry name" value="Endothelin"/>
</dbReference>